<organism evidence="2 3">
    <name type="scientific">Dawidia cretensis</name>
    <dbReference type="NCBI Taxonomy" id="2782350"/>
    <lineage>
        <taxon>Bacteria</taxon>
        <taxon>Pseudomonadati</taxon>
        <taxon>Bacteroidota</taxon>
        <taxon>Cytophagia</taxon>
        <taxon>Cytophagales</taxon>
        <taxon>Chryseotaleaceae</taxon>
        <taxon>Dawidia</taxon>
    </lineage>
</organism>
<keyword evidence="3" id="KW-1185">Reference proteome</keyword>
<sequence length="197" mass="21128">MKKLTILIVALLPLVAYAQDFNKDLASARTAYSGGKLEDARFAMQQMLNDIDVLVGKEIIKILPAKMDALASNPKEDQVTANTGIAGAQVQRTYGTGTKNATVDIMSNSPLIGSVNAILSIPFVGNSSDGTQKVVKVQGYKGILQKSTDTETNKENFTLQVPLNSALLTFTVNESNEADVLRLANTIPVTQIAKMVQ</sequence>
<feature type="signal peptide" evidence="1">
    <location>
        <begin position="1"/>
        <end position="18"/>
    </location>
</feature>
<dbReference type="Proteomes" id="UP001319080">
    <property type="component" value="Unassembled WGS sequence"/>
</dbReference>
<proteinExistence type="predicted"/>
<reference evidence="2 3" key="1">
    <citation type="submission" date="2021-05" db="EMBL/GenBank/DDBJ databases">
        <title>A Polyphasic approach of four new species of the genus Ohtaekwangia: Ohtaekwangia histidinii sp. nov., Ohtaekwangia cretensis sp. nov., Ohtaekwangia indiensis sp. nov., Ohtaekwangia reichenbachii sp. nov. from diverse environment.</title>
        <authorList>
            <person name="Octaviana S."/>
        </authorList>
    </citation>
    <scope>NUCLEOTIDE SEQUENCE [LARGE SCALE GENOMIC DNA]</scope>
    <source>
        <strain evidence="2 3">PWU5</strain>
    </source>
</reference>
<dbReference type="RefSeq" id="WP_254085392.1">
    <property type="nucleotide sequence ID" value="NZ_JAHESE010000016.1"/>
</dbReference>
<evidence type="ECO:0000256" key="1">
    <source>
        <dbReference type="SAM" id="SignalP"/>
    </source>
</evidence>
<accession>A0AAP2GQZ8</accession>
<feature type="chain" id="PRO_5043054003" description="DUF4251 domain-containing protein" evidence="1">
    <location>
        <begin position="19"/>
        <end position="197"/>
    </location>
</feature>
<gene>
    <name evidence="2" type="ORF">KK062_16335</name>
</gene>
<evidence type="ECO:0000313" key="3">
    <source>
        <dbReference type="Proteomes" id="UP001319080"/>
    </source>
</evidence>
<name>A0AAP2GQZ8_9BACT</name>
<dbReference type="AlphaFoldDB" id="A0AAP2GQZ8"/>
<evidence type="ECO:0008006" key="4">
    <source>
        <dbReference type="Google" id="ProtNLM"/>
    </source>
</evidence>
<dbReference type="EMBL" id="JAHESE010000016">
    <property type="protein sequence ID" value="MBT1709814.1"/>
    <property type="molecule type" value="Genomic_DNA"/>
</dbReference>
<keyword evidence="1" id="KW-0732">Signal</keyword>
<comment type="caution">
    <text evidence="2">The sequence shown here is derived from an EMBL/GenBank/DDBJ whole genome shotgun (WGS) entry which is preliminary data.</text>
</comment>
<evidence type="ECO:0000313" key="2">
    <source>
        <dbReference type="EMBL" id="MBT1709814.1"/>
    </source>
</evidence>
<protein>
    <recommendedName>
        <fullName evidence="4">DUF4251 domain-containing protein</fullName>
    </recommendedName>
</protein>